<dbReference type="SUPFAM" id="SSF50729">
    <property type="entry name" value="PH domain-like"/>
    <property type="match status" value="2"/>
</dbReference>
<dbReference type="CDD" id="cd10574">
    <property type="entry name" value="EVH1_SPRED-like"/>
    <property type="match status" value="1"/>
</dbReference>
<evidence type="ECO:0000313" key="3">
    <source>
        <dbReference type="Proteomes" id="UP000695007"/>
    </source>
</evidence>
<evidence type="ECO:0000256" key="1">
    <source>
        <dbReference type="SAM" id="MobiDB-lite"/>
    </source>
</evidence>
<keyword evidence="3" id="KW-1185">Reference proteome</keyword>
<sequence>MTEASDDGNYLVRVRAQVMTRDDSSGGWVPLSGGGLANVSVRRRPVASSSTHQPSTTNGTGVTTTTSATPAAPIANSTHSASTIANNQNHGSSSTSPPGAPKRRHEYLIYGKRITDQSVVLSCTIKKDFEYNKVMPTFHHWRTGEKKFGLTFQTAADARAFDKGVRTAVQELVEGLAEQSSLIDDNALADGGDDDVFMILNLPAEPPEPRQSTEPMHRGLIRIPNYHSQCSEHLDTHRPIHYIDGPSIVKMPPHHHPHQQAQHQHHHPLESRPADLASDNYPYVQLTTLNHEYLYPVIDEHQQHQHHKSERLDRSNSGGSLKKPDILVSQPTKVSGVLTGKGARGNLRLRCKHCQELYTEQQNPRGACEYAPDPMRRGIANVSCLSCAQCMLYHCMSDAEGDFAQNPCSCSTEEGCGRRWLGLALLSLIVPCLWIYPPLRAVHWCGMSCGMCGGRHHPME</sequence>
<feature type="region of interest" description="Disordered" evidence="1">
    <location>
        <begin position="43"/>
        <end position="103"/>
    </location>
</feature>
<evidence type="ECO:0000259" key="2">
    <source>
        <dbReference type="PROSITE" id="PS50229"/>
    </source>
</evidence>
<feature type="domain" description="WH1" evidence="2">
    <location>
        <begin position="1"/>
        <end position="172"/>
    </location>
</feature>
<name>A0AAJ6VLJ2_9HYME</name>
<dbReference type="InterPro" id="IPR000697">
    <property type="entry name" value="WH1/EVH1_dom"/>
</dbReference>
<dbReference type="KEGG" id="csol:105359307"/>
<dbReference type="PANTHER" id="PTHR11202">
    <property type="entry name" value="SPROUTY-RELATED, EVH1 DOMAIN-CONTAINING PROTEIN FAMILY MEMBER"/>
    <property type="match status" value="1"/>
</dbReference>
<feature type="compositionally biased region" description="Low complexity" evidence="1">
    <location>
        <begin position="46"/>
        <end position="78"/>
    </location>
</feature>
<dbReference type="InterPro" id="IPR011993">
    <property type="entry name" value="PH-like_dom_sf"/>
</dbReference>
<protein>
    <submittedName>
        <fullName evidence="4">Sprouty-related, EVH1 domain-containing protein 2</fullName>
    </submittedName>
</protein>
<dbReference type="CTD" id="36643"/>
<feature type="region of interest" description="Disordered" evidence="1">
    <location>
        <begin position="252"/>
        <end position="271"/>
    </location>
</feature>
<dbReference type="InterPro" id="IPR007875">
    <property type="entry name" value="Sprouty"/>
</dbReference>
<dbReference type="Pfam" id="PF05210">
    <property type="entry name" value="Sprouty"/>
    <property type="match status" value="1"/>
</dbReference>
<evidence type="ECO:0000313" key="4">
    <source>
        <dbReference type="RefSeq" id="XP_011494167.1"/>
    </source>
</evidence>
<dbReference type="GO" id="GO:0019901">
    <property type="term" value="F:protein kinase binding"/>
    <property type="evidence" value="ECO:0007669"/>
    <property type="project" value="TreeGrafter"/>
</dbReference>
<reference evidence="4" key="1">
    <citation type="submission" date="2025-08" db="UniProtKB">
        <authorList>
            <consortium name="RefSeq"/>
        </authorList>
    </citation>
    <scope>IDENTIFICATION</scope>
</reference>
<accession>A0AAJ6VLJ2</accession>
<feature type="compositionally biased region" description="Polar residues" evidence="1">
    <location>
        <begin position="79"/>
        <end position="97"/>
    </location>
</feature>
<dbReference type="PROSITE" id="PS51227">
    <property type="entry name" value="SPR"/>
    <property type="match status" value="1"/>
</dbReference>
<dbReference type="RefSeq" id="XP_011494167.1">
    <property type="nucleotide sequence ID" value="XM_011495865.1"/>
</dbReference>
<dbReference type="InterPro" id="IPR041937">
    <property type="entry name" value="SPRE_EVH1"/>
</dbReference>
<dbReference type="GeneID" id="105359307"/>
<feature type="region of interest" description="Disordered" evidence="1">
    <location>
        <begin position="302"/>
        <end position="325"/>
    </location>
</feature>
<dbReference type="GO" id="GO:0016020">
    <property type="term" value="C:membrane"/>
    <property type="evidence" value="ECO:0007669"/>
    <property type="project" value="InterPro"/>
</dbReference>
<gene>
    <name evidence="4" type="primary">LOC105359307</name>
</gene>
<organism evidence="3 4">
    <name type="scientific">Ceratosolen solmsi marchali</name>
    <dbReference type="NCBI Taxonomy" id="326594"/>
    <lineage>
        <taxon>Eukaryota</taxon>
        <taxon>Metazoa</taxon>
        <taxon>Ecdysozoa</taxon>
        <taxon>Arthropoda</taxon>
        <taxon>Hexapoda</taxon>
        <taxon>Insecta</taxon>
        <taxon>Pterygota</taxon>
        <taxon>Neoptera</taxon>
        <taxon>Endopterygota</taxon>
        <taxon>Hymenoptera</taxon>
        <taxon>Apocrita</taxon>
        <taxon>Proctotrupomorpha</taxon>
        <taxon>Chalcidoidea</taxon>
        <taxon>Agaonidae</taxon>
        <taxon>Agaoninae</taxon>
        <taxon>Ceratosolen</taxon>
    </lineage>
</organism>
<dbReference type="PROSITE" id="PS50229">
    <property type="entry name" value="WH1"/>
    <property type="match status" value="1"/>
</dbReference>
<dbReference type="Proteomes" id="UP000695007">
    <property type="component" value="Unplaced"/>
</dbReference>
<dbReference type="Pfam" id="PF00568">
    <property type="entry name" value="WH1"/>
    <property type="match status" value="1"/>
</dbReference>
<dbReference type="Gene3D" id="2.30.29.30">
    <property type="entry name" value="Pleckstrin-homology domain (PH domain)/Phosphotyrosine-binding domain (PTB)"/>
    <property type="match status" value="1"/>
</dbReference>
<feature type="compositionally biased region" description="Basic residues" evidence="1">
    <location>
        <begin position="252"/>
        <end position="266"/>
    </location>
</feature>
<dbReference type="GO" id="GO:0043409">
    <property type="term" value="P:negative regulation of MAPK cascade"/>
    <property type="evidence" value="ECO:0007669"/>
    <property type="project" value="TreeGrafter"/>
</dbReference>
<proteinExistence type="predicted"/>
<dbReference type="PANTHER" id="PTHR11202:SF3">
    <property type="entry name" value="SPROUTY-RELATED PROTEIN WITH EVH-1 DOMAIN, ISOFORM C"/>
    <property type="match status" value="1"/>
</dbReference>
<dbReference type="AlphaFoldDB" id="A0AAJ6VLJ2"/>
<dbReference type="SMART" id="SM00461">
    <property type="entry name" value="WH1"/>
    <property type="match status" value="1"/>
</dbReference>